<evidence type="ECO:0000313" key="4">
    <source>
        <dbReference type="Proteomes" id="UP000238655"/>
    </source>
</evidence>
<sequence>MHAAGGERYYRLHAGDLLIATYRGESAERDSLSAVALIEAALTRSPIKTWGLRVAGLVCIWLAVSALVAVGRQDVRAASVDLAPTTGNSPMQDLPSANITTPDAAFRAVTQGASQADQGLSASLYNQALEAARKQGAPVPGDVSTGELTGFGLGASAVTVAAAPAQNPKGCDPALAFKVPGDGRAPSASGQSTLTK</sequence>
<feature type="region of interest" description="Disordered" evidence="1">
    <location>
        <begin position="174"/>
        <end position="196"/>
    </location>
</feature>
<evidence type="ECO:0000256" key="2">
    <source>
        <dbReference type="SAM" id="Phobius"/>
    </source>
</evidence>
<keyword evidence="2" id="KW-0472">Membrane</keyword>
<comment type="caution">
    <text evidence="3">The sequence shown here is derived from an EMBL/GenBank/DDBJ whole genome shotgun (WGS) entry which is preliminary data.</text>
</comment>
<evidence type="ECO:0000313" key="3">
    <source>
        <dbReference type="EMBL" id="POZ80200.1"/>
    </source>
</evidence>
<dbReference type="AlphaFoldDB" id="A0A2S5DM90"/>
<dbReference type="EMBL" id="PQVP01000006">
    <property type="protein sequence ID" value="POZ80200.1"/>
    <property type="molecule type" value="Genomic_DNA"/>
</dbReference>
<proteinExistence type="predicted"/>
<reference evidence="3 4" key="1">
    <citation type="submission" date="2018-01" db="EMBL/GenBank/DDBJ databases">
        <title>Successful Treatment of Persistent Burkholderia cepacia Bacteremia with Ceftazidime-Avibactam.</title>
        <authorList>
            <person name="Tamma P."/>
            <person name="Fan Y."/>
            <person name="Bergman Y."/>
            <person name="Sick-Samuels A."/>
            <person name="Hsu A."/>
            <person name="Timp W."/>
            <person name="Simner P."/>
        </authorList>
    </citation>
    <scope>NUCLEOTIDE SEQUENCE [LARGE SCALE GENOMIC DNA]</scope>
    <source>
        <strain evidence="3 4">170816</strain>
    </source>
</reference>
<evidence type="ECO:0000256" key="1">
    <source>
        <dbReference type="SAM" id="MobiDB-lite"/>
    </source>
</evidence>
<gene>
    <name evidence="3" type="ORF">C3743_40190</name>
</gene>
<feature type="transmembrane region" description="Helical" evidence="2">
    <location>
        <begin position="50"/>
        <end position="70"/>
    </location>
</feature>
<keyword evidence="2" id="KW-1133">Transmembrane helix</keyword>
<organism evidence="3 4">
    <name type="scientific">Burkholderia contaminans</name>
    <dbReference type="NCBI Taxonomy" id="488447"/>
    <lineage>
        <taxon>Bacteria</taxon>
        <taxon>Pseudomonadati</taxon>
        <taxon>Pseudomonadota</taxon>
        <taxon>Betaproteobacteria</taxon>
        <taxon>Burkholderiales</taxon>
        <taxon>Burkholderiaceae</taxon>
        <taxon>Burkholderia</taxon>
        <taxon>Burkholderia cepacia complex</taxon>
    </lineage>
</organism>
<name>A0A2S5DM90_9BURK</name>
<dbReference type="Proteomes" id="UP000238655">
    <property type="component" value="Unassembled WGS sequence"/>
</dbReference>
<keyword evidence="2" id="KW-0812">Transmembrane</keyword>
<accession>A0A2S5DM90</accession>
<protein>
    <submittedName>
        <fullName evidence="3">Uncharacterized protein</fullName>
    </submittedName>
</protein>